<feature type="domain" description="KATNIP" evidence="2">
    <location>
        <begin position="434"/>
        <end position="591"/>
    </location>
</feature>
<protein>
    <submittedName>
        <fullName evidence="3">K0556 protein</fullName>
    </submittedName>
</protein>
<comment type="caution">
    <text evidence="3">The sequence shown here is derived from an EMBL/GenBank/DDBJ whole genome shotgun (WGS) entry which is preliminary data.</text>
</comment>
<feature type="compositionally biased region" description="Basic and acidic residues" evidence="1">
    <location>
        <begin position="1110"/>
        <end position="1129"/>
    </location>
</feature>
<proteinExistence type="predicted"/>
<accession>A0A7K5SEQ6</accession>
<feature type="compositionally biased region" description="Acidic residues" evidence="1">
    <location>
        <begin position="170"/>
        <end position="183"/>
    </location>
</feature>
<dbReference type="InterPro" id="IPR027859">
    <property type="entry name" value="KATNIP_dom"/>
</dbReference>
<feature type="non-terminal residue" evidence="3">
    <location>
        <position position="1570"/>
    </location>
</feature>
<evidence type="ECO:0000256" key="1">
    <source>
        <dbReference type="SAM" id="MobiDB-lite"/>
    </source>
</evidence>
<feature type="region of interest" description="Disordered" evidence="1">
    <location>
        <begin position="570"/>
        <end position="603"/>
    </location>
</feature>
<dbReference type="Pfam" id="PF14652">
    <property type="entry name" value="DUF4457"/>
    <property type="match status" value="3"/>
</dbReference>
<organism evidence="3 4">
    <name type="scientific">Lanius ludovicianus</name>
    <name type="common">Loggerhead shrike</name>
    <dbReference type="NCBI Taxonomy" id="28713"/>
    <lineage>
        <taxon>Eukaryota</taxon>
        <taxon>Metazoa</taxon>
        <taxon>Chordata</taxon>
        <taxon>Craniata</taxon>
        <taxon>Vertebrata</taxon>
        <taxon>Euteleostomi</taxon>
        <taxon>Archelosauria</taxon>
        <taxon>Archosauria</taxon>
        <taxon>Dinosauria</taxon>
        <taxon>Saurischia</taxon>
        <taxon>Theropoda</taxon>
        <taxon>Coelurosauria</taxon>
        <taxon>Aves</taxon>
        <taxon>Neognathae</taxon>
        <taxon>Neoaves</taxon>
        <taxon>Telluraves</taxon>
        <taxon>Australaves</taxon>
        <taxon>Passeriformes</taxon>
        <taxon>Corvoidea</taxon>
        <taxon>Laniidae</taxon>
        <taxon>Lanius</taxon>
    </lineage>
</organism>
<keyword evidence="4" id="KW-1185">Reference proteome</keyword>
<dbReference type="InterPro" id="IPR026704">
    <property type="entry name" value="KATNIP"/>
</dbReference>
<reference evidence="3 4" key="1">
    <citation type="submission" date="2019-09" db="EMBL/GenBank/DDBJ databases">
        <title>Bird 10,000 Genomes (B10K) Project - Family phase.</title>
        <authorList>
            <person name="Zhang G."/>
        </authorList>
    </citation>
    <scope>NUCLEOTIDE SEQUENCE [LARGE SCALE GENOMIC DNA]</scope>
    <source>
        <strain evidence="3">B10K-DU-001-65</strain>
        <tissue evidence="3">Muscle</tissue>
    </source>
</reference>
<dbReference type="PANTHER" id="PTHR21534:SF0">
    <property type="entry name" value="KATANIN-INTERACTING PROTEIN"/>
    <property type="match status" value="1"/>
</dbReference>
<feature type="compositionally biased region" description="Basic and acidic residues" evidence="1">
    <location>
        <begin position="587"/>
        <end position="603"/>
    </location>
</feature>
<feature type="region of interest" description="Disordered" evidence="1">
    <location>
        <begin position="1105"/>
        <end position="1139"/>
    </location>
</feature>
<evidence type="ECO:0000313" key="3">
    <source>
        <dbReference type="EMBL" id="NWT89965.1"/>
    </source>
</evidence>
<evidence type="ECO:0000313" key="4">
    <source>
        <dbReference type="Proteomes" id="UP000547499"/>
    </source>
</evidence>
<sequence>MVTDFDEKHDEYLISLQQRNRLQERLKKKDPVQIKLEQLEKGFSLYVNGANSELRKCRRKITPHSFLKTRPRPTRTKAAQLEESGLPEHSTQTAPSKTQRRNWLQKTVAIKTESGDKLYIKPSLEYSDDFEPYESLSVQSSSDDDDAPLPQELRSSLQRSVEEERMAEDSLSDDYDSVEEDVFAEPSPTEEAITGFEGLQLDSSGALQKEGSEHQDAGRCSGLDSGALTVLEFNQDQSKVKPVRVLSAKRKDSAELYIPVKPVVLKNEATRPLSAEFLHQDRHETICSKPLSRPETSLSITRKSVCEKDPDLSVSAVVQAVKIENEFLQGDLQRQTVTTNPQKKTSSVSSLLSAMTEPPEKHQTRTTVTTAVERFCPFGSRQKKRLLKAFVERGSHSACDNDTSLAGDKAGVNSVWREMTTSMEVHDAIYVTMELLSNWGNPANVGLSQVEFFDLHNERIFVSPHDVDIRNADNPGDLCCLVNNNLNVPKESCLWMCPFHPPVQLYFVIRNPTRSRDFGIAKIKIWNYNTTTPSDLDIGAKKVKLYVDENLVFDGELERGSGDLLADQNTTIDLTDHKQDTSASPSTERKEGNAPAVPDKKTDLHFKCSESTNTSLNWKALPEENLEPKMNSISFTKKSLSQLEDDLKVFPSQVCTKPAKEEAAVGAVPEHVQSDDELCLSEQMEKLTGRKLSDSAGAIPSWLQSSSQVTQNNQVTPSRQKPLWLAAEQNLNLKFQTQPDEIMKNFSDLKNEDVKCQRHELGGPSSRNATGDGRSQMLTRKDAIVDLDIFEPLSNSLQYPTSGRRSVMCGKKLGLNTINLGEDDSALKDEDFPIKDVATSRVKWCSEQELTLQESWNSLVKFNYSHRGRISNMDFQGDIFDEFLHQQKINRPGEYQRKEGLQTLPKRQEEENSLETQDGSDFKIPVLPYGQHLVIDIRTTWGDRHYVGLNGIEVFSSKGEPVQIAKITAEPPDINILPAYGNDPRIVSNLIDGVNRTQDDMHLWLAPFTPGKPHFVFIDFVNSCQVAMIRIWNYNKSRIHSFRGVKDIIMLLDEQCIFKGEIAKASGTLSGAPEHFGDTILFTTDDDILEAIYCYDETYDGEMGDSSSLRYEEELKRPTTADREGDERPFTQAGLRTEDQQVQESHFISECIPKETGIFTGKCLQLNFTMTWGDSHYLGLTGLEVIGKDGQALKINAEQISASPQDLNDLPEYTGDSRTLEKLIDGTNITVEDDHMWLIPFSFGEDHLLTIHFDKTESIAGLRFWNYNKSPEDTYRGAKVVHVMLDGHSISPLEGFLIRKGPGNCHFDFAQEILFLDYLQPQPAPKVPRRTSTRTLEQASMDYEAPLMPCGFIFQFQLLTSWGDPYYIGLNGLELFNEHGEQILLTENNIAAFPDSVNILDDVSGDIRTPDKLIDRVNDTIDGRHMWLAPVLPGLVNRVYVIFDVPTTVSMIKLWNYAKTPQRGVKEFGLLVDDLLVYNGILDMVSHVVSGILPTCDPEVPYHTILFTDDERLCHQERRSVISNHVEDQDVRMMNENEIVTNSKKKQVVADPTLRPKTCICEKGLQRRKR</sequence>
<feature type="region of interest" description="Disordered" evidence="1">
    <location>
        <begin position="157"/>
        <end position="189"/>
    </location>
</feature>
<feature type="domain" description="KATNIP" evidence="2">
    <location>
        <begin position="936"/>
        <end position="1087"/>
    </location>
</feature>
<feature type="region of interest" description="Disordered" evidence="1">
    <location>
        <begin position="67"/>
        <end position="102"/>
    </location>
</feature>
<gene>
    <name evidence="3" type="ORF">LANLUD_R01714</name>
</gene>
<feature type="non-terminal residue" evidence="3">
    <location>
        <position position="1"/>
    </location>
</feature>
<name>A0A7K5SEQ6_LANLU</name>
<evidence type="ECO:0000259" key="2">
    <source>
        <dbReference type="Pfam" id="PF14652"/>
    </source>
</evidence>
<dbReference type="EMBL" id="VYXG01010657">
    <property type="protein sequence ID" value="NWT89965.1"/>
    <property type="molecule type" value="Genomic_DNA"/>
</dbReference>
<dbReference type="Proteomes" id="UP000547499">
    <property type="component" value="Unassembled WGS sequence"/>
</dbReference>
<feature type="compositionally biased region" description="Polar residues" evidence="1">
    <location>
        <begin position="89"/>
        <end position="102"/>
    </location>
</feature>
<feature type="domain" description="KATNIP" evidence="2">
    <location>
        <begin position="1166"/>
        <end position="1485"/>
    </location>
</feature>
<dbReference type="PANTHER" id="PTHR21534">
    <property type="entry name" value="KATANIN-INTERACTING PROTEIN"/>
    <property type="match status" value="1"/>
</dbReference>